<evidence type="ECO:0000313" key="3">
    <source>
        <dbReference type="Proteomes" id="UP001056855"/>
    </source>
</evidence>
<feature type="region of interest" description="Disordered" evidence="1">
    <location>
        <begin position="1"/>
        <end position="24"/>
    </location>
</feature>
<dbReference type="AlphaFoldDB" id="A0A9E7N8D9"/>
<dbReference type="Proteomes" id="UP001056855">
    <property type="component" value="Chromosome"/>
</dbReference>
<proteinExistence type="predicted"/>
<organism evidence="2 3">
    <name type="scientific">Natronosalvus rutilus</name>
    <dbReference type="NCBI Taxonomy" id="2953753"/>
    <lineage>
        <taxon>Archaea</taxon>
        <taxon>Methanobacteriati</taxon>
        <taxon>Methanobacteriota</taxon>
        <taxon>Stenosarchaea group</taxon>
        <taxon>Halobacteria</taxon>
        <taxon>Halobacteriales</taxon>
        <taxon>Natrialbaceae</taxon>
        <taxon>Natronosalvus</taxon>
    </lineage>
</organism>
<accession>A0A9E7N8D9</accession>
<evidence type="ECO:0000256" key="1">
    <source>
        <dbReference type="SAM" id="MobiDB-lite"/>
    </source>
</evidence>
<sequence>MVLNQSTRDTIEHEQRKRRREAFRTRKEAVNTAIRRCSRALDRGETTHYQYVARKLSETILPGLEDQIDGLVVGLAEDLADHEYWDYPAYRRFTTDETRIREVLAAGTRSNRSRLALESAGVSDELETAKRLVERTFKTAVAIAEHLEVVTTSYTNAVDCVGHTTKLGVHLQDWDMDIGDPINLFSDQAGPLKTLYCGGTGTGKSTGMGRETEDYYLRNFVDGKDIKLIDLVGMRDGENWFYDVPQQQEPLRKVREELGLAPDFTGTEFDERKMEILLPLTKGLNDQELPFDTERGEDGEFICRPFTVPACEIRKPLLVSLIMSRVSESEEQTIREVYDEVDADKTDWSLGDIAEEIRLRPELSDKHKAKAIGVLRGLQNEGFIRTREDPYAIQWNDIFYDTQTITVFSQAFCRTEISKVMAFAYLCDSILEQRKQDPFVPDCGVIMRELWSVAPHKQRQSFDSRVAAIQEAIGQVLMRMFRENRHYGVHVFADTQQPSDLLKSIREMFNRYVVYGANYDTIDDIMSWTQNNRKKAFWGTMSARRGEAGVIGMVEPAVENHRIEFVSPVRYAPPSHHHRDAAVDKTGWHGRVQYLENEELRAPADVDGVIWDDEIHPSLVIDPFNGDGTESDGVYDPEATPAKAFAQQCLTHEWDKRIKKSDVYTAFHEFVVAHGHDRDRWDFEHRGVQSQFGSAMKSVIEDEITNTKIDGDMAYRNLRFTRKGKEFLEEATVDIQSAAEPIHS</sequence>
<dbReference type="SUPFAM" id="SSF52540">
    <property type="entry name" value="P-loop containing nucleoside triphosphate hydrolases"/>
    <property type="match status" value="1"/>
</dbReference>
<keyword evidence="3" id="KW-1185">Reference proteome</keyword>
<dbReference type="InterPro" id="IPR027417">
    <property type="entry name" value="P-loop_NTPase"/>
</dbReference>
<gene>
    <name evidence="2" type="ORF">NGM29_13340</name>
</gene>
<dbReference type="RefSeq" id="WP_254156806.1">
    <property type="nucleotide sequence ID" value="NZ_CP100355.1"/>
</dbReference>
<protein>
    <submittedName>
        <fullName evidence="2">Uncharacterized protein</fullName>
    </submittedName>
</protein>
<dbReference type="GeneID" id="73291048"/>
<evidence type="ECO:0000313" key="2">
    <source>
        <dbReference type="EMBL" id="UTF52761.1"/>
    </source>
</evidence>
<reference evidence="2" key="1">
    <citation type="submission" date="2022-06" db="EMBL/GenBank/DDBJ databases">
        <title>Diverse halophilic archaea isolated from saline environments.</title>
        <authorList>
            <person name="Cui H.-L."/>
        </authorList>
    </citation>
    <scope>NUCLEOTIDE SEQUENCE</scope>
    <source>
        <strain evidence="2">WLHS1</strain>
    </source>
</reference>
<name>A0A9E7N8D9_9EURY</name>
<dbReference type="KEGG" id="sawl:NGM29_13340"/>
<dbReference type="Gene3D" id="3.40.50.300">
    <property type="entry name" value="P-loop containing nucleotide triphosphate hydrolases"/>
    <property type="match status" value="1"/>
</dbReference>
<dbReference type="EMBL" id="CP100355">
    <property type="protein sequence ID" value="UTF52761.1"/>
    <property type="molecule type" value="Genomic_DNA"/>
</dbReference>